<dbReference type="InterPro" id="IPR009057">
    <property type="entry name" value="Homeodomain-like_sf"/>
</dbReference>
<accession>A0A7W5VKM4</accession>
<gene>
    <name evidence="2" type="ORF">FHR33_009781</name>
</gene>
<dbReference type="SUPFAM" id="SSF46689">
    <property type="entry name" value="Homeodomain-like"/>
    <property type="match status" value="1"/>
</dbReference>
<comment type="caution">
    <text evidence="2">The sequence shown here is derived from an EMBL/GenBank/DDBJ whole genome shotgun (WGS) entry which is preliminary data.</text>
</comment>
<evidence type="ECO:0000313" key="2">
    <source>
        <dbReference type="EMBL" id="MBB3733828.1"/>
    </source>
</evidence>
<keyword evidence="3" id="KW-1185">Reference proteome</keyword>
<evidence type="ECO:0000256" key="1">
    <source>
        <dbReference type="SAM" id="MobiDB-lite"/>
    </source>
</evidence>
<dbReference type="GeneID" id="95395752"/>
<dbReference type="EMBL" id="JACIBV010000003">
    <property type="protein sequence ID" value="MBB3733828.1"/>
    <property type="molecule type" value="Genomic_DNA"/>
</dbReference>
<dbReference type="AlphaFoldDB" id="A0A7W5VKM4"/>
<proteinExistence type="predicted"/>
<organism evidence="2 3">
    <name type="scientific">Nonomuraea dietziae</name>
    <dbReference type="NCBI Taxonomy" id="65515"/>
    <lineage>
        <taxon>Bacteria</taxon>
        <taxon>Bacillati</taxon>
        <taxon>Actinomycetota</taxon>
        <taxon>Actinomycetes</taxon>
        <taxon>Streptosporangiales</taxon>
        <taxon>Streptosporangiaceae</taxon>
        <taxon>Nonomuraea</taxon>
    </lineage>
</organism>
<evidence type="ECO:0000313" key="3">
    <source>
        <dbReference type="Proteomes" id="UP000579945"/>
    </source>
</evidence>
<protein>
    <submittedName>
        <fullName evidence="2">Transposase</fullName>
    </submittedName>
</protein>
<sequence length="724" mass="78966">MNDAPGDALTQALRRLREAGGDGRSLDHESLAVIRRAAIARMRAGERPAGLASEYGLTRGTLYYWRSLAEEGHPRASQAAPGGRTPYKVSPQAREQLRQAVLGDPRAVGLTRPLWNRGLVRWYLREHLNTDISANHVRLLLQQLQLWPATNPPAYAQQCALVPWWVETEFGAIRTRAETSGAPLYFLQVTAVEAGAELRLMSLVQTKGAARDFALLPAEAEGGLEQACGRFLDRVLDLHSGPVVLIGDPLIAPTMRAMAAAAAARSRISLMHLPAPHEHEHRAVLHRASLEEQQLERARLRAAVDAAAAAVTQPQLTPEQGDDLGNATVRPAADGHAAPSPPHQHLLDDLVKDVRRRHQAQRLAAHYAHLQTLAEAAQTRSKHDLGQLRRELNQLLRAGRELDLGAPELAAATGLTRNTVNLVLRRTPPPEHAPATPAQALAKVGEAARLWRQAEESHSQDRQLSALLAEHKSKATAAERQACADRDQAIRACAQGGVAVSVIAAAAGVSDSLIYALTADGDLPEYPGAAAEMRQLAISLARWREARHQAESARQRLAEHDMVRRQASEDEHVLQQRRNILIARCVASGYTVGEIATWAELDVATVTGSLSAPVAEVSPEDGRQALDDLIEVSRSWRNARQEAAEQRAWAEQLDAERRRCLDQEEAARRQRNRALLACRRKGVSIGALATRLRVDTRMVREALQAAEAAEDEAAGLEELLAVSA</sequence>
<dbReference type="RefSeq" id="WP_183662562.1">
    <property type="nucleotide sequence ID" value="NZ_JACIBV010000003.1"/>
</dbReference>
<feature type="region of interest" description="Disordered" evidence="1">
    <location>
        <begin position="311"/>
        <end position="345"/>
    </location>
</feature>
<name>A0A7W5VKM4_9ACTN</name>
<reference evidence="2 3" key="1">
    <citation type="submission" date="2020-08" db="EMBL/GenBank/DDBJ databases">
        <title>Sequencing the genomes of 1000 actinobacteria strains.</title>
        <authorList>
            <person name="Klenk H.-P."/>
        </authorList>
    </citation>
    <scope>NUCLEOTIDE SEQUENCE [LARGE SCALE GENOMIC DNA]</scope>
    <source>
        <strain evidence="2 3">DSM 44320</strain>
    </source>
</reference>
<dbReference type="Proteomes" id="UP000579945">
    <property type="component" value="Unassembled WGS sequence"/>
</dbReference>